<comment type="caution">
    <text evidence="1">The sequence shown here is derived from an EMBL/GenBank/DDBJ whole genome shotgun (WGS) entry which is preliminary data.</text>
</comment>
<dbReference type="AlphaFoldDB" id="A0A0D0SCR5"/>
<accession>A0A0D0SCR5</accession>
<gene>
    <name evidence="1" type="ORF">PFLU3_45620</name>
</gene>
<sequence length="77" mass="8892">MRLLKTLFMTHTRHRHFALLDAQGHCQAFKQCSLPPVGEGWVEVTETHLGWMHRPLPASARVSPQVFRPRHRQVLAS</sequence>
<proteinExistence type="predicted"/>
<evidence type="ECO:0000313" key="1">
    <source>
        <dbReference type="EMBL" id="KIR20033.1"/>
    </source>
</evidence>
<organism evidence="1 2">
    <name type="scientific">Pseudomonas fluorescens</name>
    <dbReference type="NCBI Taxonomy" id="294"/>
    <lineage>
        <taxon>Bacteria</taxon>
        <taxon>Pseudomonadati</taxon>
        <taxon>Pseudomonadota</taxon>
        <taxon>Gammaproteobacteria</taxon>
        <taxon>Pseudomonadales</taxon>
        <taxon>Pseudomonadaceae</taxon>
        <taxon>Pseudomonas</taxon>
    </lineage>
</organism>
<evidence type="ECO:0000313" key="2">
    <source>
        <dbReference type="Proteomes" id="UP000032210"/>
    </source>
</evidence>
<protein>
    <submittedName>
        <fullName evidence="1">Uncharacterized protein</fullName>
    </submittedName>
</protein>
<name>A0A0D0SCR5_PSEFL</name>
<dbReference type="PATRIC" id="fig|294.125.peg.4676"/>
<dbReference type="Proteomes" id="UP000032210">
    <property type="component" value="Unassembled WGS sequence"/>
</dbReference>
<reference evidence="1 2" key="1">
    <citation type="submission" date="2015-01" db="EMBL/GenBank/DDBJ databases">
        <title>Genome sequence of the beneficial rhizobacterium Pseudomonas fluorescens 2-79.</title>
        <authorList>
            <person name="Thuermer A."/>
            <person name="Daniel R."/>
        </authorList>
    </citation>
    <scope>NUCLEOTIDE SEQUENCE [LARGE SCALE GENOMIC DNA]</scope>
    <source>
        <strain evidence="1 2">2-79</strain>
    </source>
</reference>
<dbReference type="RefSeq" id="WP_043050773.1">
    <property type="nucleotide sequence ID" value="NZ_JXCQ01000059.1"/>
</dbReference>
<dbReference type="EMBL" id="JXCQ01000059">
    <property type="protein sequence ID" value="KIR20033.1"/>
    <property type="molecule type" value="Genomic_DNA"/>
</dbReference>